<keyword evidence="2" id="KW-0699">rRNA-binding</keyword>
<proteinExistence type="inferred from homology"/>
<name>A0AAW1RQM4_9CHLO</name>
<dbReference type="GO" id="GO:0006412">
    <property type="term" value="P:translation"/>
    <property type="evidence" value="ECO:0007669"/>
    <property type="project" value="InterPro"/>
</dbReference>
<evidence type="ECO:0000256" key="5">
    <source>
        <dbReference type="ARBA" id="ARBA00023274"/>
    </source>
</evidence>
<dbReference type="GO" id="GO:0015935">
    <property type="term" value="C:small ribosomal subunit"/>
    <property type="evidence" value="ECO:0007669"/>
    <property type="project" value="TreeGrafter"/>
</dbReference>
<keyword evidence="4" id="KW-0689">Ribosomal protein</keyword>
<dbReference type="GO" id="GO:0003735">
    <property type="term" value="F:structural constituent of ribosome"/>
    <property type="evidence" value="ECO:0007669"/>
    <property type="project" value="InterPro"/>
</dbReference>
<comment type="caution">
    <text evidence="6">The sequence shown here is derived from an EMBL/GenBank/DDBJ whole genome shotgun (WGS) entry which is preliminary data.</text>
</comment>
<evidence type="ECO:0000256" key="3">
    <source>
        <dbReference type="ARBA" id="ARBA00022884"/>
    </source>
</evidence>
<evidence type="ECO:0000256" key="1">
    <source>
        <dbReference type="ARBA" id="ARBA00007634"/>
    </source>
</evidence>
<keyword evidence="5" id="KW-0687">Ribonucleoprotein</keyword>
<dbReference type="Proteomes" id="UP001438707">
    <property type="component" value="Unassembled WGS sequence"/>
</dbReference>
<dbReference type="InterPro" id="IPR036510">
    <property type="entry name" value="Ribosomal_bS20_sf"/>
</dbReference>
<evidence type="ECO:0000313" key="6">
    <source>
        <dbReference type="EMBL" id="KAK9835783.1"/>
    </source>
</evidence>
<dbReference type="GO" id="GO:0070181">
    <property type="term" value="F:small ribosomal subunit rRNA binding"/>
    <property type="evidence" value="ECO:0007669"/>
    <property type="project" value="TreeGrafter"/>
</dbReference>
<gene>
    <name evidence="6" type="ORF">WJX74_007875</name>
</gene>
<sequence>MATSLCGSFVRLSIGTARPVTAPAAAPHTQLCSSFTGQRLQASRQRSTAVKVGFFVDAAQNSIKRQRTAERRRVYNKQYKSAVATRIRKALKGLDDFKTALPESEDELKPVERLISEAYKEIDKCVSRGIFHDNTAARRKSRLAIAKQKLLIDAGLYKPVAA</sequence>
<evidence type="ECO:0000256" key="4">
    <source>
        <dbReference type="ARBA" id="ARBA00022980"/>
    </source>
</evidence>
<evidence type="ECO:0000256" key="2">
    <source>
        <dbReference type="ARBA" id="ARBA00022730"/>
    </source>
</evidence>
<dbReference type="PANTHER" id="PTHR33398:SF1">
    <property type="entry name" value="SMALL RIBOSOMAL SUBUNIT PROTEIN BS20C"/>
    <property type="match status" value="1"/>
</dbReference>
<reference evidence="6 7" key="1">
    <citation type="journal article" date="2024" name="Nat. Commun.">
        <title>Phylogenomics reveals the evolutionary origins of lichenization in chlorophyte algae.</title>
        <authorList>
            <person name="Puginier C."/>
            <person name="Libourel C."/>
            <person name="Otte J."/>
            <person name="Skaloud P."/>
            <person name="Haon M."/>
            <person name="Grisel S."/>
            <person name="Petersen M."/>
            <person name="Berrin J.G."/>
            <person name="Delaux P.M."/>
            <person name="Dal Grande F."/>
            <person name="Keller J."/>
        </authorList>
    </citation>
    <scope>NUCLEOTIDE SEQUENCE [LARGE SCALE GENOMIC DNA]</scope>
    <source>
        <strain evidence="6 7">SAG 2145</strain>
    </source>
</reference>
<protein>
    <recommendedName>
        <fullName evidence="8">30S ribosomal protein S20, chloroplastic</fullName>
    </recommendedName>
</protein>
<evidence type="ECO:0000313" key="7">
    <source>
        <dbReference type="Proteomes" id="UP001438707"/>
    </source>
</evidence>
<comment type="similarity">
    <text evidence="1">Belongs to the bacterial ribosomal protein bS20 family.</text>
</comment>
<dbReference type="Gene3D" id="1.20.58.110">
    <property type="entry name" value="Ribosomal protein S20"/>
    <property type="match status" value="1"/>
</dbReference>
<dbReference type="SUPFAM" id="SSF46992">
    <property type="entry name" value="Ribosomal protein S20"/>
    <property type="match status" value="1"/>
</dbReference>
<dbReference type="PANTHER" id="PTHR33398">
    <property type="entry name" value="30S RIBOSOMAL PROTEIN S20"/>
    <property type="match status" value="1"/>
</dbReference>
<accession>A0AAW1RQM4</accession>
<dbReference type="HAMAP" id="MF_00500">
    <property type="entry name" value="Ribosomal_bS20"/>
    <property type="match status" value="1"/>
</dbReference>
<organism evidence="6 7">
    <name type="scientific">Apatococcus lobatus</name>
    <dbReference type="NCBI Taxonomy" id="904363"/>
    <lineage>
        <taxon>Eukaryota</taxon>
        <taxon>Viridiplantae</taxon>
        <taxon>Chlorophyta</taxon>
        <taxon>core chlorophytes</taxon>
        <taxon>Trebouxiophyceae</taxon>
        <taxon>Chlorellales</taxon>
        <taxon>Chlorellaceae</taxon>
        <taxon>Apatococcus</taxon>
    </lineage>
</organism>
<dbReference type="AlphaFoldDB" id="A0AAW1RQM4"/>
<keyword evidence="3" id="KW-0694">RNA-binding</keyword>
<dbReference type="InterPro" id="IPR002583">
    <property type="entry name" value="Ribosomal_bS20"/>
</dbReference>
<dbReference type="Pfam" id="PF01649">
    <property type="entry name" value="Ribosomal_S20p"/>
    <property type="match status" value="1"/>
</dbReference>
<evidence type="ECO:0008006" key="8">
    <source>
        <dbReference type="Google" id="ProtNLM"/>
    </source>
</evidence>
<dbReference type="EMBL" id="JALJOS010000008">
    <property type="protein sequence ID" value="KAK9835783.1"/>
    <property type="molecule type" value="Genomic_DNA"/>
</dbReference>
<keyword evidence="7" id="KW-1185">Reference proteome</keyword>
<dbReference type="NCBIfam" id="TIGR00029">
    <property type="entry name" value="S20"/>
    <property type="match status" value="1"/>
</dbReference>